<reference evidence="1 2" key="1">
    <citation type="journal article" date="2016" name="Nat. Commun.">
        <title>Thousands of microbial genomes shed light on interconnected biogeochemical processes in an aquifer system.</title>
        <authorList>
            <person name="Anantharaman K."/>
            <person name="Brown C.T."/>
            <person name="Hug L.A."/>
            <person name="Sharon I."/>
            <person name="Castelle C.J."/>
            <person name="Probst A.J."/>
            <person name="Thomas B.C."/>
            <person name="Singh A."/>
            <person name="Wilkins M.J."/>
            <person name="Karaoz U."/>
            <person name="Brodie E.L."/>
            <person name="Williams K.H."/>
            <person name="Hubbard S.S."/>
            <person name="Banfield J.F."/>
        </authorList>
    </citation>
    <scope>NUCLEOTIDE SEQUENCE [LARGE SCALE GENOMIC DNA]</scope>
</reference>
<dbReference type="Pfam" id="PF24857">
    <property type="entry name" value="THR4_C"/>
    <property type="match status" value="1"/>
</dbReference>
<protein>
    <recommendedName>
        <fullName evidence="3">Threonine synthase</fullName>
    </recommendedName>
</protein>
<name>A0A1F7ULR2_9BACT</name>
<dbReference type="STRING" id="1802397.A3J43_02300"/>
<proteinExistence type="predicted"/>
<comment type="caution">
    <text evidence="1">The sequence shown here is derived from an EMBL/GenBank/DDBJ whole genome shotgun (WGS) entry which is preliminary data.</text>
</comment>
<dbReference type="InterPro" id="IPR051166">
    <property type="entry name" value="Threonine_Synthase"/>
</dbReference>
<evidence type="ECO:0008006" key="3">
    <source>
        <dbReference type="Google" id="ProtNLM"/>
    </source>
</evidence>
<organism evidence="1 2">
    <name type="scientific">Candidatus Uhrbacteria bacterium RIFCSPHIGHO2_12_FULL_54_23</name>
    <dbReference type="NCBI Taxonomy" id="1802397"/>
    <lineage>
        <taxon>Bacteria</taxon>
        <taxon>Candidatus Uhriibacteriota</taxon>
    </lineage>
</organism>
<dbReference type="InterPro" id="IPR036052">
    <property type="entry name" value="TrpB-like_PALP_sf"/>
</dbReference>
<evidence type="ECO:0000313" key="1">
    <source>
        <dbReference type="EMBL" id="OGL78637.1"/>
    </source>
</evidence>
<dbReference type="PANTHER" id="PTHR42690">
    <property type="entry name" value="THREONINE SYNTHASE FAMILY MEMBER"/>
    <property type="match status" value="1"/>
</dbReference>
<evidence type="ECO:0000313" key="2">
    <source>
        <dbReference type="Proteomes" id="UP000176604"/>
    </source>
</evidence>
<dbReference type="Gene3D" id="3.40.50.1100">
    <property type="match status" value="1"/>
</dbReference>
<dbReference type="Proteomes" id="UP000176604">
    <property type="component" value="Unassembled WGS sequence"/>
</dbReference>
<dbReference type="AlphaFoldDB" id="A0A1F7ULR2"/>
<accession>A0A1F7ULR2</accession>
<dbReference type="EMBL" id="MGEF01000027">
    <property type="protein sequence ID" value="OGL78637.1"/>
    <property type="molecule type" value="Genomic_DNA"/>
</dbReference>
<dbReference type="PANTHER" id="PTHR42690:SF1">
    <property type="entry name" value="THREONINE SYNTHASE-LIKE 2"/>
    <property type="match status" value="1"/>
</dbReference>
<dbReference type="SUPFAM" id="SSF53686">
    <property type="entry name" value="Tryptophan synthase beta subunit-like PLP-dependent enzymes"/>
    <property type="match status" value="1"/>
</dbReference>
<gene>
    <name evidence="1" type="ORF">A3J43_02300</name>
</gene>
<sequence>MDVGDPSNIVRIFDFYAHDKHAPATSGNVALARLRHDLWSTSVDDETTLNTIAHVYATYRYVMDPHTAVGWTAIERWRETAEGKSFQGPMILLSTAHPAKFLDIIDVALPKHALAVPHALNAVLQKQKQAAQIRPHYATLKKILFSPPSRIKNELPNRSRAAGYSWQVRDKF</sequence>